<dbReference type="EMBL" id="JABFAC010000012">
    <property type="protein sequence ID" value="MBA0630340.1"/>
    <property type="molecule type" value="Genomic_DNA"/>
</dbReference>
<keyword evidence="4" id="KW-1185">Reference proteome</keyword>
<feature type="signal peptide" evidence="2">
    <location>
        <begin position="1"/>
        <end position="18"/>
    </location>
</feature>
<evidence type="ECO:0000256" key="2">
    <source>
        <dbReference type="SAM" id="SignalP"/>
    </source>
</evidence>
<sequence>MARQVIVVALIFMAVVGAFVADAAPSPAPSQAPSSSPSGAPASGPISASPSEGPSAEGSEAEGPDTEGPDAEGPDADGPDVEGPEGQYLEQEQENRLVERANVQSNLKMIKGDYRVNHASYVDACYNTLCPVRLPELSYRRLPCKTHITYTYFKHTW</sequence>
<evidence type="ECO:0000313" key="3">
    <source>
        <dbReference type="EMBL" id="MBA0630340.1"/>
    </source>
</evidence>
<feature type="chain" id="PRO_5029471906" evidence="2">
    <location>
        <begin position="19"/>
        <end position="157"/>
    </location>
</feature>
<dbReference type="AlphaFoldDB" id="A0A7J8SX04"/>
<feature type="compositionally biased region" description="Acidic residues" evidence="1">
    <location>
        <begin position="59"/>
        <end position="83"/>
    </location>
</feature>
<evidence type="ECO:0000313" key="4">
    <source>
        <dbReference type="Proteomes" id="UP000593561"/>
    </source>
</evidence>
<name>A0A7J8SX04_GOSDV</name>
<feature type="compositionally biased region" description="Low complexity" evidence="1">
    <location>
        <begin position="24"/>
        <end position="58"/>
    </location>
</feature>
<accession>A0A7J8SX04</accession>
<gene>
    <name evidence="3" type="ORF">Godav_002454</name>
</gene>
<evidence type="ECO:0000256" key="1">
    <source>
        <dbReference type="SAM" id="MobiDB-lite"/>
    </source>
</evidence>
<protein>
    <submittedName>
        <fullName evidence="3">Uncharacterized protein</fullName>
    </submittedName>
</protein>
<feature type="region of interest" description="Disordered" evidence="1">
    <location>
        <begin position="24"/>
        <end position="95"/>
    </location>
</feature>
<keyword evidence="2" id="KW-0732">Signal</keyword>
<comment type="caution">
    <text evidence="3">The sequence shown here is derived from an EMBL/GenBank/DDBJ whole genome shotgun (WGS) entry which is preliminary data.</text>
</comment>
<reference evidence="3 4" key="1">
    <citation type="journal article" date="2019" name="Genome Biol. Evol.">
        <title>Insights into the evolution of the New World diploid cottons (Gossypium, subgenus Houzingenia) based on genome sequencing.</title>
        <authorList>
            <person name="Grover C.E."/>
            <person name="Arick M.A. 2nd"/>
            <person name="Thrash A."/>
            <person name="Conover J.L."/>
            <person name="Sanders W.S."/>
            <person name="Peterson D.G."/>
            <person name="Frelichowski J.E."/>
            <person name="Scheffler J.A."/>
            <person name="Scheffler B.E."/>
            <person name="Wendel J.F."/>
        </authorList>
    </citation>
    <scope>NUCLEOTIDE SEQUENCE [LARGE SCALE GENOMIC DNA]</scope>
    <source>
        <strain evidence="3">27</strain>
        <tissue evidence="3">Leaf</tissue>
    </source>
</reference>
<proteinExistence type="predicted"/>
<dbReference type="Proteomes" id="UP000593561">
    <property type="component" value="Unassembled WGS sequence"/>
</dbReference>
<organism evidence="3 4">
    <name type="scientific">Gossypium davidsonii</name>
    <name type="common">Davidson's cotton</name>
    <name type="synonym">Gossypium klotzschianum subsp. davidsonii</name>
    <dbReference type="NCBI Taxonomy" id="34287"/>
    <lineage>
        <taxon>Eukaryota</taxon>
        <taxon>Viridiplantae</taxon>
        <taxon>Streptophyta</taxon>
        <taxon>Embryophyta</taxon>
        <taxon>Tracheophyta</taxon>
        <taxon>Spermatophyta</taxon>
        <taxon>Magnoliopsida</taxon>
        <taxon>eudicotyledons</taxon>
        <taxon>Gunneridae</taxon>
        <taxon>Pentapetalae</taxon>
        <taxon>rosids</taxon>
        <taxon>malvids</taxon>
        <taxon>Malvales</taxon>
        <taxon>Malvaceae</taxon>
        <taxon>Malvoideae</taxon>
        <taxon>Gossypium</taxon>
    </lineage>
</organism>